<accession>A0A0A2L271</accession>
<gene>
    <name evidence="1" type="ORF">PITC_086070</name>
</gene>
<reference evidence="1 2" key="1">
    <citation type="journal article" date="2015" name="Mol. Plant Microbe Interact.">
        <title>Genome, transcriptome, and functional analyses of Penicillium expansum provide new insights into secondary metabolism and pathogenicity.</title>
        <authorList>
            <person name="Ballester A.R."/>
            <person name="Marcet-Houben M."/>
            <person name="Levin E."/>
            <person name="Sela N."/>
            <person name="Selma-Lazaro C."/>
            <person name="Carmona L."/>
            <person name="Wisniewski M."/>
            <person name="Droby S."/>
            <person name="Gonzalez-Candelas L."/>
            <person name="Gabaldon T."/>
        </authorList>
    </citation>
    <scope>NUCLEOTIDE SEQUENCE [LARGE SCALE GENOMIC DNA]</scope>
    <source>
        <strain evidence="1 2">PHI-1</strain>
    </source>
</reference>
<dbReference type="Pfam" id="PF13516">
    <property type="entry name" value="LRR_6"/>
    <property type="match status" value="1"/>
</dbReference>
<protein>
    <submittedName>
        <fullName evidence="1">Uncharacterized protein</fullName>
    </submittedName>
</protein>
<dbReference type="HOGENOM" id="CLU_1396774_0_0_1"/>
<dbReference type="EMBL" id="JQGA01000829">
    <property type="protein sequence ID" value="KGO73308.1"/>
    <property type="molecule type" value="Genomic_DNA"/>
</dbReference>
<evidence type="ECO:0000313" key="1">
    <source>
        <dbReference type="EMBL" id="KGO73308.1"/>
    </source>
</evidence>
<sequence length="195" mass="21316">MEKGSGTEPCESLKLARTASASLSIEGVEIAKIAARSLIECLHREGNSDAASRNPILVISLSGRKLTDEGFDTFVDTLLETLQKEKDGEQSEGSVRLFRLRLGGNCLTAKSLPKLGMVIKLSAGDLRDLDLSQNCIKVGTFEQRDAWRDFLSSFDECSTLESVDFSGNPLGLRGLKILLGARFLRDQKAMDTVYL</sequence>
<dbReference type="OrthoDB" id="9876299at2759"/>
<organism evidence="1 2">
    <name type="scientific">Penicillium italicum</name>
    <name type="common">Blue mold</name>
    <dbReference type="NCBI Taxonomy" id="40296"/>
    <lineage>
        <taxon>Eukaryota</taxon>
        <taxon>Fungi</taxon>
        <taxon>Dikarya</taxon>
        <taxon>Ascomycota</taxon>
        <taxon>Pezizomycotina</taxon>
        <taxon>Eurotiomycetes</taxon>
        <taxon>Eurotiomycetidae</taxon>
        <taxon>Eurotiales</taxon>
        <taxon>Aspergillaceae</taxon>
        <taxon>Penicillium</taxon>
    </lineage>
</organism>
<name>A0A0A2L271_PENIT</name>
<dbReference type="Proteomes" id="UP000030104">
    <property type="component" value="Unassembled WGS sequence"/>
</dbReference>
<dbReference type="SUPFAM" id="SSF52047">
    <property type="entry name" value="RNI-like"/>
    <property type="match status" value="1"/>
</dbReference>
<keyword evidence="2" id="KW-1185">Reference proteome</keyword>
<dbReference type="AlphaFoldDB" id="A0A0A2L271"/>
<dbReference type="InterPro" id="IPR032675">
    <property type="entry name" value="LRR_dom_sf"/>
</dbReference>
<dbReference type="InterPro" id="IPR001611">
    <property type="entry name" value="Leu-rich_rpt"/>
</dbReference>
<dbReference type="Gene3D" id="3.80.10.10">
    <property type="entry name" value="Ribonuclease Inhibitor"/>
    <property type="match status" value="1"/>
</dbReference>
<dbReference type="PhylomeDB" id="A0A0A2L271"/>
<proteinExistence type="predicted"/>
<evidence type="ECO:0000313" key="2">
    <source>
        <dbReference type="Proteomes" id="UP000030104"/>
    </source>
</evidence>
<comment type="caution">
    <text evidence="1">The sequence shown here is derived from an EMBL/GenBank/DDBJ whole genome shotgun (WGS) entry which is preliminary data.</text>
</comment>